<dbReference type="PRINTS" id="PR00039">
    <property type="entry name" value="HTHLYSR"/>
</dbReference>
<dbReference type="EMBL" id="LT991976">
    <property type="protein sequence ID" value="SPK73991.1"/>
    <property type="molecule type" value="Genomic_DNA"/>
</dbReference>
<dbReference type="Proteomes" id="UP000255505">
    <property type="component" value="Chromosome I"/>
</dbReference>
<evidence type="ECO:0000259" key="6">
    <source>
        <dbReference type="PROSITE" id="PS50931"/>
    </source>
</evidence>
<organism evidence="7 8">
    <name type="scientific">Cupriavidus taiwanensis</name>
    <dbReference type="NCBI Taxonomy" id="164546"/>
    <lineage>
        <taxon>Bacteria</taxon>
        <taxon>Pseudomonadati</taxon>
        <taxon>Pseudomonadota</taxon>
        <taxon>Betaproteobacteria</taxon>
        <taxon>Burkholderiales</taxon>
        <taxon>Burkholderiaceae</taxon>
        <taxon>Cupriavidus</taxon>
    </lineage>
</organism>
<name>A0A375IJ15_9BURK</name>
<evidence type="ECO:0000256" key="2">
    <source>
        <dbReference type="ARBA" id="ARBA00023015"/>
    </source>
</evidence>
<dbReference type="GO" id="GO:0003677">
    <property type="term" value="F:DNA binding"/>
    <property type="evidence" value="ECO:0007669"/>
    <property type="project" value="UniProtKB-KW"/>
</dbReference>
<dbReference type="SUPFAM" id="SSF53850">
    <property type="entry name" value="Periplasmic binding protein-like II"/>
    <property type="match status" value="1"/>
</dbReference>
<feature type="domain" description="HTH lysR-type" evidence="6">
    <location>
        <begin position="7"/>
        <end position="64"/>
    </location>
</feature>
<dbReference type="RefSeq" id="WP_172583295.1">
    <property type="nucleotide sequence ID" value="NZ_LT991976.1"/>
</dbReference>
<dbReference type="Gene3D" id="3.40.190.290">
    <property type="match status" value="1"/>
</dbReference>
<dbReference type="InterPro" id="IPR036390">
    <property type="entry name" value="WH_DNA-bd_sf"/>
</dbReference>
<dbReference type="PANTHER" id="PTHR30293">
    <property type="entry name" value="TRANSCRIPTIONAL REGULATORY PROTEIN NAC-RELATED"/>
    <property type="match status" value="1"/>
</dbReference>
<dbReference type="SUPFAM" id="SSF46785">
    <property type="entry name" value="Winged helix' DNA-binding domain"/>
    <property type="match status" value="1"/>
</dbReference>
<dbReference type="AlphaFoldDB" id="A0A375IJ15"/>
<evidence type="ECO:0000313" key="7">
    <source>
        <dbReference type="EMBL" id="SPK73991.1"/>
    </source>
</evidence>
<dbReference type="PROSITE" id="PS50931">
    <property type="entry name" value="HTH_LYSR"/>
    <property type="match status" value="1"/>
</dbReference>
<evidence type="ECO:0000313" key="8">
    <source>
        <dbReference type="Proteomes" id="UP000255505"/>
    </source>
</evidence>
<evidence type="ECO:0000256" key="5">
    <source>
        <dbReference type="ARBA" id="ARBA00023163"/>
    </source>
</evidence>
<keyword evidence="5" id="KW-0804">Transcription</keyword>
<evidence type="ECO:0000256" key="4">
    <source>
        <dbReference type="ARBA" id="ARBA00023159"/>
    </source>
</evidence>
<dbReference type="InterPro" id="IPR005119">
    <property type="entry name" value="LysR_subst-bd"/>
</dbReference>
<evidence type="ECO:0000256" key="3">
    <source>
        <dbReference type="ARBA" id="ARBA00023125"/>
    </source>
</evidence>
<reference evidence="7 8" key="1">
    <citation type="submission" date="2018-01" db="EMBL/GenBank/DDBJ databases">
        <authorList>
            <person name="Gaut B.S."/>
            <person name="Morton B.R."/>
            <person name="Clegg M.T."/>
            <person name="Duvall M.R."/>
        </authorList>
    </citation>
    <scope>NUCLEOTIDE SEQUENCE [LARGE SCALE GENOMIC DNA]</scope>
    <source>
        <strain evidence="7">Cupriavidus taiwanensis LMG 19425</strain>
    </source>
</reference>
<dbReference type="Gene3D" id="1.10.10.10">
    <property type="entry name" value="Winged helix-like DNA-binding domain superfamily/Winged helix DNA-binding domain"/>
    <property type="match status" value="1"/>
</dbReference>
<protein>
    <submittedName>
        <fullName evidence="7">Transcriptional regulator of protochatechuate degradation (LysR family)</fullName>
    </submittedName>
</protein>
<comment type="similarity">
    <text evidence="1">Belongs to the LysR transcriptional regulatory family.</text>
</comment>
<keyword evidence="4" id="KW-0010">Activator</keyword>
<accession>A0A375IJ15</accession>
<proteinExistence type="inferred from homology"/>
<dbReference type="InterPro" id="IPR036388">
    <property type="entry name" value="WH-like_DNA-bd_sf"/>
</dbReference>
<dbReference type="Pfam" id="PF00126">
    <property type="entry name" value="HTH_1"/>
    <property type="match status" value="1"/>
</dbReference>
<keyword evidence="3" id="KW-0238">DNA-binding</keyword>
<dbReference type="GO" id="GO:0003700">
    <property type="term" value="F:DNA-binding transcription factor activity"/>
    <property type="evidence" value="ECO:0007669"/>
    <property type="project" value="InterPro"/>
</dbReference>
<dbReference type="PANTHER" id="PTHR30293:SF0">
    <property type="entry name" value="NITROGEN ASSIMILATION REGULATORY PROTEIN NAC"/>
    <property type="match status" value="1"/>
</dbReference>
<dbReference type="GO" id="GO:2000142">
    <property type="term" value="P:regulation of DNA-templated transcription initiation"/>
    <property type="evidence" value="ECO:0007669"/>
    <property type="project" value="TreeGrafter"/>
</dbReference>
<dbReference type="Pfam" id="PF03466">
    <property type="entry name" value="LysR_substrate"/>
    <property type="match status" value="1"/>
</dbReference>
<keyword evidence="2" id="KW-0805">Transcription regulation</keyword>
<sequence>MQNARKLDISRLIAFIAICEEGSITAAARRLRIAQPALTVTVNRLEDVLGTVLLTRGIRGVKPTEAGQRLLRRAYEIVNLVESTFQELQACTADPGGDVSLGLPSSSAAVLALPMVERISMRYPKIRLRLVETFSGYLWNWLSEGQLDLAVVFDRIATAEVHCEPIASEDMQLVGRPGSLPDTSTVQARTLDRYPLVMPSRLHAIRSTLEAHAARANVSLDVRVEIDAGQRLIRLVEAGRMFSVLAGSAVTREIQQGTLVTCMIDPPIARAVCLAQRRARMADPAVRAVISELVAETRALIDAGIWKAASAEQPLMHEYAVG</sequence>
<dbReference type="InterPro" id="IPR000847">
    <property type="entry name" value="LysR_HTH_N"/>
</dbReference>
<dbReference type="FunFam" id="1.10.10.10:FF:000001">
    <property type="entry name" value="LysR family transcriptional regulator"/>
    <property type="match status" value="1"/>
</dbReference>
<gene>
    <name evidence="7" type="ORF">CT19425_120233</name>
</gene>
<evidence type="ECO:0000256" key="1">
    <source>
        <dbReference type="ARBA" id="ARBA00009437"/>
    </source>
</evidence>